<accession>A0A2T1D713</accession>
<protein>
    <submittedName>
        <fullName evidence="1">Uncharacterized protein</fullName>
    </submittedName>
</protein>
<keyword evidence="2" id="KW-1185">Reference proteome</keyword>
<comment type="caution">
    <text evidence="1">The sequence shown here is derived from an EMBL/GenBank/DDBJ whole genome shotgun (WGS) entry which is preliminary data.</text>
</comment>
<reference evidence="1 2" key="2">
    <citation type="submission" date="2018-03" db="EMBL/GenBank/DDBJ databases">
        <title>The ancient ancestry and fast evolution of plastids.</title>
        <authorList>
            <person name="Moore K.R."/>
            <person name="Magnabosco C."/>
            <person name="Momper L."/>
            <person name="Gold D.A."/>
            <person name="Bosak T."/>
            <person name="Fournier G.P."/>
        </authorList>
    </citation>
    <scope>NUCLEOTIDE SEQUENCE [LARGE SCALE GENOMIC DNA]</scope>
    <source>
        <strain evidence="1 2">ULC007</strain>
    </source>
</reference>
<evidence type="ECO:0000313" key="2">
    <source>
        <dbReference type="Proteomes" id="UP000238634"/>
    </source>
</evidence>
<dbReference type="AlphaFoldDB" id="A0A2T1D713"/>
<gene>
    <name evidence="1" type="ORF">C7B65_22000</name>
</gene>
<sequence>MSHYSLEINLDSFIFGTLSGVEEGNSHSAMPFVCKKFPHDRESSDVKEPETSLDRGEVNNIQFFAT</sequence>
<proteinExistence type="predicted"/>
<organism evidence="1 2">
    <name type="scientific">Phormidesmis priestleyi ULC007</name>
    <dbReference type="NCBI Taxonomy" id="1920490"/>
    <lineage>
        <taxon>Bacteria</taxon>
        <taxon>Bacillati</taxon>
        <taxon>Cyanobacteriota</taxon>
        <taxon>Cyanophyceae</taxon>
        <taxon>Leptolyngbyales</taxon>
        <taxon>Leptolyngbyaceae</taxon>
        <taxon>Phormidesmis</taxon>
    </lineage>
</organism>
<name>A0A2T1D713_9CYAN</name>
<dbReference type="Proteomes" id="UP000238634">
    <property type="component" value="Unassembled WGS sequence"/>
</dbReference>
<reference evidence="1 2" key="1">
    <citation type="submission" date="2018-02" db="EMBL/GenBank/DDBJ databases">
        <authorList>
            <person name="Cohen D.B."/>
            <person name="Kent A.D."/>
        </authorList>
    </citation>
    <scope>NUCLEOTIDE SEQUENCE [LARGE SCALE GENOMIC DNA]</scope>
    <source>
        <strain evidence="1 2">ULC007</strain>
    </source>
</reference>
<dbReference type="EMBL" id="PVWG01000044">
    <property type="protein sequence ID" value="PSB16302.1"/>
    <property type="molecule type" value="Genomic_DNA"/>
</dbReference>
<evidence type="ECO:0000313" key="1">
    <source>
        <dbReference type="EMBL" id="PSB16302.1"/>
    </source>
</evidence>